<dbReference type="OrthoDB" id="10006424at2"/>
<keyword evidence="2" id="KW-1185">Reference proteome</keyword>
<dbReference type="RefSeq" id="WP_104480238.1">
    <property type="nucleotide sequence ID" value="NZ_CP154825.1"/>
</dbReference>
<comment type="caution">
    <text evidence="1">The sequence shown here is derived from an EMBL/GenBank/DDBJ whole genome shotgun (WGS) entry which is preliminary data.</text>
</comment>
<evidence type="ECO:0000313" key="2">
    <source>
        <dbReference type="Proteomes" id="UP000239203"/>
    </source>
</evidence>
<gene>
    <name evidence="1" type="ORF">CLV40_109269</name>
</gene>
<evidence type="ECO:0000313" key="1">
    <source>
        <dbReference type="EMBL" id="PPK66884.1"/>
    </source>
</evidence>
<reference evidence="1 2" key="1">
    <citation type="submission" date="2018-02" db="EMBL/GenBank/DDBJ databases">
        <title>Genomic Encyclopedia of Archaeal and Bacterial Type Strains, Phase II (KMG-II): from individual species to whole genera.</title>
        <authorList>
            <person name="Goeker M."/>
        </authorList>
    </citation>
    <scope>NUCLEOTIDE SEQUENCE [LARGE SCALE GENOMIC DNA]</scope>
    <source>
        <strain evidence="1 2">YU 961-1</strain>
    </source>
</reference>
<dbReference type="Proteomes" id="UP000239203">
    <property type="component" value="Unassembled WGS sequence"/>
</dbReference>
<dbReference type="EMBL" id="PTIX01000009">
    <property type="protein sequence ID" value="PPK66884.1"/>
    <property type="molecule type" value="Genomic_DNA"/>
</dbReference>
<sequence length="62" mass="6491">MRPYTRALGAVALLFATIPLSTGSYQLVGAQQVELQARASVRPAAPPTPQPVVAVPCHHEVG</sequence>
<protein>
    <submittedName>
        <fullName evidence="1">Uncharacterized protein</fullName>
    </submittedName>
</protein>
<dbReference type="AlphaFoldDB" id="A0A2S6GNS3"/>
<organism evidence="1 2">
    <name type="scientific">Actinokineospora auranticolor</name>
    <dbReference type="NCBI Taxonomy" id="155976"/>
    <lineage>
        <taxon>Bacteria</taxon>
        <taxon>Bacillati</taxon>
        <taxon>Actinomycetota</taxon>
        <taxon>Actinomycetes</taxon>
        <taxon>Pseudonocardiales</taxon>
        <taxon>Pseudonocardiaceae</taxon>
        <taxon>Actinokineospora</taxon>
    </lineage>
</organism>
<name>A0A2S6GNS3_9PSEU</name>
<accession>A0A2S6GNS3</accession>
<proteinExistence type="predicted"/>